<feature type="transmembrane region" description="Helical" evidence="1">
    <location>
        <begin position="50"/>
        <end position="70"/>
    </location>
</feature>
<keyword evidence="1" id="KW-0812">Transmembrane</keyword>
<dbReference type="PANTHER" id="PTHR37544">
    <property type="entry name" value="SPRAY-RELATED"/>
    <property type="match status" value="1"/>
</dbReference>
<dbReference type="AlphaFoldDB" id="A0A7C8MNB5"/>
<feature type="transmembrane region" description="Helical" evidence="1">
    <location>
        <begin position="628"/>
        <end position="648"/>
    </location>
</feature>
<dbReference type="EMBL" id="WUBL01000035">
    <property type="protein sequence ID" value="KAF2969512.1"/>
    <property type="molecule type" value="Genomic_DNA"/>
</dbReference>
<dbReference type="InParanoid" id="A0A7C8MNB5"/>
<gene>
    <name evidence="2" type="ORF">GQX73_g4085</name>
</gene>
<feature type="transmembrane region" description="Helical" evidence="1">
    <location>
        <begin position="115"/>
        <end position="137"/>
    </location>
</feature>
<evidence type="ECO:0000256" key="1">
    <source>
        <dbReference type="SAM" id="Phobius"/>
    </source>
</evidence>
<feature type="transmembrane region" description="Helical" evidence="1">
    <location>
        <begin position="465"/>
        <end position="493"/>
    </location>
</feature>
<sequence length="1199" mass="131921">MWHPFYLRIWVLVTFGILFAFLVVTIESLFVVSNRSKGLATVDGRFEYAWMYGATAVFTIIALIWDRVVFQIQMLAPWNRMKKTATGAREGLLLDYLDMLPPAAIVRALRLRDWAPAAALSISLLLQVAITLSTSLMEPREIRIERSVPFELKTRFHDATDLVLDVDLAILTMAAMSELQYPYPEGTTAQFAFQTLKDPPLPGTETRLEVDGFVATLDCEDANLTVLGISYRPGPWDLDISTTFEIENDECSITLSTQVSTHFPWNYTSLSFVRMLQGPCNNSSVAENNRTSIVVGRLAYSIDNPAETNISNIRVSGMEITNSTQAICVPRYDIKTVSLGQNGTSVQDVMVMQELGSKAIGNVNAWGQAQEKIKASATDGSKIAIGDKEVNLKDGSAITFDGYTFLTRSSELRHVPYSELTDARLWLNAIPRYFQKANAQIAQINFLEPFPTVVTGNQIQTKNRLIVVGITCHTIAALTGCCTLLCIVVIITLPHDCSMNTNPTSIIGTAWMATEAPSILLRLRHHGLGKSHALQHQLGTAAYVISQSRPNVFKLLPDYSRPNIHPIPTNRPMKQRRGGKYALALHPITRGLFLISLSASIALLEALLRLSQKNNGIGPSNLSKYLQYSWTAVPSALFTTLALVAHSIDGATRSLTPFLALKRGGSLSNTVDLELLDGSIPRTFVRGLRAKSWPAIFGIAAFSVASTFTLFSGSLYVNNYAPITLGVTLRADSAFGENGKTTFVSDEEIGTPLQFVSKDIISSSLILGHNGTFQPFIYQDLAFDYLVLEESELINTIENHTPGSNNVTVVAKLPAIRSRLQCKLYKGEQIRTNLTMNYVTTGYWPRGQYRVPNPLRMDIDDENCNLNKSTEYLSSTIMIPTLEEGIQEGEVTFGVSSGAGYGLFNDGQGWVGGCGTILYVWGHVVVDANGRSTVEATALGCNDTAEILDSEVHFSTATLDIDYSHPPVPDEGSVRPVDFELHYDRQDGCYYGIVGPPATSSAHILDTFFALLTSSPWAIPASDLANTRAGDKVIAAIRAQHGLIRANFLSESWREVVNHTSPEVTVNPAWYKANATILPGRPRVVQDLQSTRILQTLLAVTMALSLTAWCLMPFTDVIVGSPTSIARKLALAAGGNLFEEVLPRGVENTGREKLQVRKDDMFIIGWRSPNGYTGKERFGIWALAAEEVQEMKERQVRRT</sequence>
<feature type="transmembrane region" description="Helical" evidence="1">
    <location>
        <begin position="695"/>
        <end position="717"/>
    </location>
</feature>
<keyword evidence="1" id="KW-1133">Transmembrane helix</keyword>
<evidence type="ECO:0000313" key="2">
    <source>
        <dbReference type="EMBL" id="KAF2969512.1"/>
    </source>
</evidence>
<protein>
    <submittedName>
        <fullName evidence="2">Uncharacterized protein</fullName>
    </submittedName>
</protein>
<proteinExistence type="predicted"/>
<evidence type="ECO:0000313" key="3">
    <source>
        <dbReference type="Proteomes" id="UP000481858"/>
    </source>
</evidence>
<feature type="transmembrane region" description="Helical" evidence="1">
    <location>
        <begin position="581"/>
        <end position="608"/>
    </location>
</feature>
<reference evidence="2 3" key="1">
    <citation type="submission" date="2019-12" db="EMBL/GenBank/DDBJ databases">
        <title>Draft genome sequence of the ascomycete Xylaria multiplex DSM 110363.</title>
        <authorList>
            <person name="Buettner E."/>
            <person name="Kellner H."/>
        </authorList>
    </citation>
    <scope>NUCLEOTIDE SEQUENCE [LARGE SCALE GENOMIC DNA]</scope>
    <source>
        <strain evidence="2 3">DSM 110363</strain>
    </source>
</reference>
<accession>A0A7C8MNB5</accession>
<organism evidence="2 3">
    <name type="scientific">Xylaria multiplex</name>
    <dbReference type="NCBI Taxonomy" id="323545"/>
    <lineage>
        <taxon>Eukaryota</taxon>
        <taxon>Fungi</taxon>
        <taxon>Dikarya</taxon>
        <taxon>Ascomycota</taxon>
        <taxon>Pezizomycotina</taxon>
        <taxon>Sordariomycetes</taxon>
        <taxon>Xylariomycetidae</taxon>
        <taxon>Xylariales</taxon>
        <taxon>Xylariaceae</taxon>
        <taxon>Xylaria</taxon>
    </lineage>
</organism>
<dbReference type="OrthoDB" id="5332281at2759"/>
<keyword evidence="1" id="KW-0472">Membrane</keyword>
<dbReference type="InterPro" id="IPR021840">
    <property type="entry name" value="DUF3433"/>
</dbReference>
<dbReference type="Proteomes" id="UP000481858">
    <property type="component" value="Unassembled WGS sequence"/>
</dbReference>
<dbReference type="PANTHER" id="PTHR37544:SF3">
    <property type="entry name" value="SPRAY"/>
    <property type="match status" value="1"/>
</dbReference>
<name>A0A7C8MNB5_9PEZI</name>
<feature type="transmembrane region" description="Helical" evidence="1">
    <location>
        <begin position="7"/>
        <end position="30"/>
    </location>
</feature>
<comment type="caution">
    <text evidence="2">The sequence shown here is derived from an EMBL/GenBank/DDBJ whole genome shotgun (WGS) entry which is preliminary data.</text>
</comment>
<keyword evidence="3" id="KW-1185">Reference proteome</keyword>
<dbReference type="Pfam" id="PF11915">
    <property type="entry name" value="DUF3433"/>
    <property type="match status" value="2"/>
</dbReference>